<evidence type="ECO:0000313" key="2">
    <source>
        <dbReference type="Proteomes" id="UP001598673"/>
    </source>
</evidence>
<name>A0ABW6G022_9PSEU</name>
<dbReference type="RefSeq" id="WP_258936898.1">
    <property type="nucleotide sequence ID" value="NZ_JANBBF010000010.1"/>
</dbReference>
<accession>A0ABW6G022</accession>
<keyword evidence="2" id="KW-1185">Reference proteome</keyword>
<comment type="caution">
    <text evidence="1">The sequence shown here is derived from an EMBL/GenBank/DDBJ whole genome shotgun (WGS) entry which is preliminary data.</text>
</comment>
<dbReference type="EMBL" id="JBHXCV010000002">
    <property type="protein sequence ID" value="MFD6792543.1"/>
    <property type="molecule type" value="Genomic_DNA"/>
</dbReference>
<sequence>MSFAELRFGLTELAEQLPTGEASAMRESMEAALADMVEVWRGSNHPAAETAPSAVRAALDELQTATAGLEEVRLAIESYVRGI</sequence>
<protein>
    <submittedName>
        <fullName evidence="1">Uncharacterized protein</fullName>
    </submittedName>
</protein>
<gene>
    <name evidence="1" type="ORF">ACFWGY_04345</name>
</gene>
<proteinExistence type="predicted"/>
<dbReference type="Proteomes" id="UP001598673">
    <property type="component" value="Unassembled WGS sequence"/>
</dbReference>
<evidence type="ECO:0000313" key="1">
    <source>
        <dbReference type="EMBL" id="MFD6792543.1"/>
    </source>
</evidence>
<organism evidence="1 2">
    <name type="scientific">Prauserella salsuginis</name>
    <dbReference type="NCBI Taxonomy" id="387889"/>
    <lineage>
        <taxon>Bacteria</taxon>
        <taxon>Bacillati</taxon>
        <taxon>Actinomycetota</taxon>
        <taxon>Actinomycetes</taxon>
        <taxon>Pseudonocardiales</taxon>
        <taxon>Pseudonocardiaceae</taxon>
        <taxon>Prauserella</taxon>
        <taxon>Prauserella salsuginis group</taxon>
    </lineage>
</organism>
<reference evidence="1 2" key="1">
    <citation type="submission" date="2024-09" db="EMBL/GenBank/DDBJ databases">
        <title>The Natural Products Discovery Center: Release of the First 8490 Sequenced Strains for Exploring Actinobacteria Biosynthetic Diversity.</title>
        <authorList>
            <person name="Kalkreuter E."/>
            <person name="Kautsar S.A."/>
            <person name="Yang D."/>
            <person name="Bader C.D."/>
            <person name="Teijaro C.N."/>
            <person name="Fluegel L."/>
            <person name="Davis C.M."/>
            <person name="Simpson J.R."/>
            <person name="Lauterbach L."/>
            <person name="Steele A.D."/>
            <person name="Gui C."/>
            <person name="Meng S."/>
            <person name="Li G."/>
            <person name="Viehrig K."/>
            <person name="Ye F."/>
            <person name="Su P."/>
            <person name="Kiefer A.F."/>
            <person name="Nichols A."/>
            <person name="Cepeda A.J."/>
            <person name="Yan W."/>
            <person name="Fan B."/>
            <person name="Jiang Y."/>
            <person name="Adhikari A."/>
            <person name="Zheng C.-J."/>
            <person name="Schuster L."/>
            <person name="Cowan T.M."/>
            <person name="Smanski M.J."/>
            <person name="Chevrette M.G."/>
            <person name="De Carvalho L.P.S."/>
            <person name="Shen B."/>
        </authorList>
    </citation>
    <scope>NUCLEOTIDE SEQUENCE [LARGE SCALE GENOMIC DNA]</scope>
    <source>
        <strain evidence="1 2">NPDC060353</strain>
    </source>
</reference>